<reference evidence="1 2" key="1">
    <citation type="submission" date="2020-04" db="EMBL/GenBank/DDBJ databases">
        <title>Massilia sp. RP-1-19 isolated from soil.</title>
        <authorList>
            <person name="Dahal R.H."/>
        </authorList>
    </citation>
    <scope>NUCLEOTIDE SEQUENCE [LARGE SCALE GENOMIC DNA]</scope>
    <source>
        <strain evidence="1 2">RP-1-19</strain>
    </source>
</reference>
<evidence type="ECO:0000313" key="2">
    <source>
        <dbReference type="Proteomes" id="UP000583752"/>
    </source>
</evidence>
<sequence length="357" mass="39828">MNATPILLHILRDPAQAPSLTDADWDLLVRQAASARLDATVQSLLDERGMLASVPPQVQVHFEWARTYADRHRKAVHWEVRQIRAALEGLGLPLILLKGGAYAAAGLPAARGRVFTDIDILVPKERLDVVEAALMMHGWHAVHQDDYDQRYYRNWMHELPPMQHVKRATSIDVHHAILPLTARARPDSRLLREAAVAAGEDPALQVLAPADMILHSATHLFYGEFDNSLRDLVDIHRLLQEFGSRPGFWRELDARARSLELGRPLFYALRYAVRLLGTPVPAQALRASAAWAPGRALLALIDALMVRGLMPPHASCRLPGTGAALLALYVRSNWLRMPPLLLARHLFHKAFLSPQPG</sequence>
<dbReference type="InterPro" id="IPR039498">
    <property type="entry name" value="NTP_transf_5"/>
</dbReference>
<evidence type="ECO:0000313" key="1">
    <source>
        <dbReference type="EMBL" id="NML60359.1"/>
    </source>
</evidence>
<dbReference type="AlphaFoldDB" id="A0A848HJP9"/>
<keyword evidence="2" id="KW-1185">Reference proteome</keyword>
<keyword evidence="1" id="KW-0808">Transferase</keyword>
<name>A0A848HJP9_9BURK</name>
<protein>
    <submittedName>
        <fullName evidence="1">Nucleotidyltransferase family protein</fullName>
    </submittedName>
</protein>
<dbReference type="EMBL" id="JABBGG010000002">
    <property type="protein sequence ID" value="NML60359.1"/>
    <property type="molecule type" value="Genomic_DNA"/>
</dbReference>
<proteinExistence type="predicted"/>
<dbReference type="Pfam" id="PF14907">
    <property type="entry name" value="NTP_transf_5"/>
    <property type="match status" value="1"/>
</dbReference>
<comment type="caution">
    <text evidence="1">The sequence shown here is derived from an EMBL/GenBank/DDBJ whole genome shotgun (WGS) entry which is preliminary data.</text>
</comment>
<organism evidence="1 2">
    <name type="scientific">Massilia polaris</name>
    <dbReference type="NCBI Taxonomy" id="2728846"/>
    <lineage>
        <taxon>Bacteria</taxon>
        <taxon>Pseudomonadati</taxon>
        <taxon>Pseudomonadota</taxon>
        <taxon>Betaproteobacteria</taxon>
        <taxon>Burkholderiales</taxon>
        <taxon>Oxalobacteraceae</taxon>
        <taxon>Telluria group</taxon>
        <taxon>Massilia</taxon>
    </lineage>
</organism>
<dbReference type="Proteomes" id="UP000583752">
    <property type="component" value="Unassembled WGS sequence"/>
</dbReference>
<gene>
    <name evidence="1" type="ORF">HHL21_04500</name>
</gene>
<accession>A0A848HJP9</accession>
<dbReference type="RefSeq" id="WP_169464063.1">
    <property type="nucleotide sequence ID" value="NZ_JABBGG010000002.1"/>
</dbReference>
<dbReference type="GO" id="GO:0016740">
    <property type="term" value="F:transferase activity"/>
    <property type="evidence" value="ECO:0007669"/>
    <property type="project" value="UniProtKB-KW"/>
</dbReference>